<evidence type="ECO:0000313" key="2">
    <source>
        <dbReference type="EMBL" id="CAB4198818.1"/>
    </source>
</evidence>
<evidence type="ECO:0000256" key="1">
    <source>
        <dbReference type="SAM" id="MobiDB-lite"/>
    </source>
</evidence>
<reference evidence="2" key="1">
    <citation type="submission" date="2020-05" db="EMBL/GenBank/DDBJ databases">
        <authorList>
            <person name="Chiriac C."/>
            <person name="Salcher M."/>
            <person name="Ghai R."/>
            <person name="Kavagutti S V."/>
        </authorList>
    </citation>
    <scope>NUCLEOTIDE SEQUENCE</scope>
</reference>
<feature type="region of interest" description="Disordered" evidence="1">
    <location>
        <begin position="56"/>
        <end position="76"/>
    </location>
</feature>
<name>A0A6J5RYZ1_9CAUD</name>
<dbReference type="EMBL" id="LR797273">
    <property type="protein sequence ID" value="CAB4198818.1"/>
    <property type="molecule type" value="Genomic_DNA"/>
</dbReference>
<proteinExistence type="predicted"/>
<accession>A0A6J5RYZ1</accession>
<sequence>MSNTIIKGEVVFSCDGEDCDEYLETDTGDYRAANSVRTDAGWIAFKNTETDEWEHRCSGCKRPSRPEPHRHWQDRD</sequence>
<gene>
    <name evidence="2" type="ORF">UFOVP1324_45</name>
</gene>
<organism evidence="2">
    <name type="scientific">uncultured Caudovirales phage</name>
    <dbReference type="NCBI Taxonomy" id="2100421"/>
    <lineage>
        <taxon>Viruses</taxon>
        <taxon>Duplodnaviria</taxon>
        <taxon>Heunggongvirae</taxon>
        <taxon>Uroviricota</taxon>
        <taxon>Caudoviricetes</taxon>
        <taxon>Peduoviridae</taxon>
        <taxon>Maltschvirus</taxon>
        <taxon>Maltschvirus maltsch</taxon>
    </lineage>
</organism>
<feature type="compositionally biased region" description="Basic and acidic residues" evidence="1">
    <location>
        <begin position="64"/>
        <end position="76"/>
    </location>
</feature>
<protein>
    <submittedName>
        <fullName evidence="2">Uncharacterized protein</fullName>
    </submittedName>
</protein>